<protein>
    <submittedName>
        <fullName evidence="1">Short chain dehydrogenase</fullName>
    </submittedName>
</protein>
<dbReference type="SUPFAM" id="SSF51735">
    <property type="entry name" value="NAD(P)-binding Rossmann-fold domains"/>
    <property type="match status" value="1"/>
</dbReference>
<dbReference type="Gene3D" id="3.40.50.720">
    <property type="entry name" value="NAD(P)-binding Rossmann-like Domain"/>
    <property type="match status" value="1"/>
</dbReference>
<dbReference type="eggNOG" id="COG0300">
    <property type="taxonomic scope" value="Bacteria"/>
</dbReference>
<accession>F0RN61</accession>
<dbReference type="NCBIfam" id="NF006168">
    <property type="entry name" value="PRK08309.1"/>
    <property type="match status" value="1"/>
</dbReference>
<dbReference type="STRING" id="693977.Deipr_1051"/>
<dbReference type="HOGENOM" id="CLU_127498_0_0_0"/>
<dbReference type="EMBL" id="CP002536">
    <property type="protein sequence ID" value="ADY26203.1"/>
    <property type="molecule type" value="Genomic_DNA"/>
</dbReference>
<dbReference type="RefSeq" id="WP_013614812.1">
    <property type="nucleotide sequence ID" value="NC_015161.1"/>
</dbReference>
<dbReference type="Proteomes" id="UP000007718">
    <property type="component" value="Chromosome"/>
</dbReference>
<keyword evidence="2" id="KW-1185">Reference proteome</keyword>
<name>F0RN61_DEIPM</name>
<dbReference type="AlphaFoldDB" id="F0RN61"/>
<evidence type="ECO:0000313" key="2">
    <source>
        <dbReference type="Proteomes" id="UP000007718"/>
    </source>
</evidence>
<dbReference type="InterPro" id="IPR036291">
    <property type="entry name" value="NAD(P)-bd_dom_sf"/>
</dbReference>
<dbReference type="KEGG" id="dpt:Deipr_1051"/>
<evidence type="ECO:0000313" key="1">
    <source>
        <dbReference type="EMBL" id="ADY26203.1"/>
    </source>
</evidence>
<reference evidence="2" key="1">
    <citation type="submission" date="2011-02" db="EMBL/GenBank/DDBJ databases">
        <title>The complete sequence of chromosome of Deinococcus proteolyticus DSM 20540.</title>
        <authorList>
            <consortium name="US DOE Joint Genome Institute (JGI-PGF)"/>
            <person name="Lucas S."/>
            <person name="Copeland A."/>
            <person name="Lapidus A."/>
            <person name="Bruce D."/>
            <person name="Goodwin L."/>
            <person name="Pitluck S."/>
            <person name="Kyrpides N."/>
            <person name="Mavromatis K."/>
            <person name="Pagani I."/>
            <person name="Ivanova N."/>
            <person name="Ovchinnikova G."/>
            <person name="Zeytun A."/>
            <person name="Detter J.C."/>
            <person name="Han C."/>
            <person name="Land M."/>
            <person name="Hauser L."/>
            <person name="Markowitz V."/>
            <person name="Cheng J.-F."/>
            <person name="Hugenholtz P."/>
            <person name="Woyke T."/>
            <person name="Wu D."/>
            <person name="Pukall R."/>
            <person name="Steenblock K."/>
            <person name="Brambilla E."/>
            <person name="Klenk H.-P."/>
            <person name="Eisen J.A."/>
        </authorList>
    </citation>
    <scope>NUCLEOTIDE SEQUENCE [LARGE SCALE GENOMIC DNA]</scope>
    <source>
        <strain evidence="2">ATCC 35074 / DSM 20540 / JCM 6276 / NBRC 101906 / NCIMB 13154 / VKM Ac-1939 / CCM 2703 / MRP</strain>
    </source>
</reference>
<gene>
    <name evidence="1" type="ordered locus">Deipr_1051</name>
</gene>
<sequence>MTWRSHKSNITGLKTLVVGGTGMLSGTIQHLLNSGDEVYSISRHAPAIRHPRLHPLLLDYRNSEALKAALATCGSFDRAVIWIHSIVPEAPFAVAEAVTGPYFHVLGSAAADPSRPGAARLERFRALGTDYREVILGFQVTAHGSRWLTNAEISAGVWHAIAQDARRFVIGTVEPWAARPEWS</sequence>
<reference evidence="1 2" key="2">
    <citation type="journal article" date="2012" name="Stand. Genomic Sci.">
        <title>Complete genome sequence of the orange-red pigmented, radioresistant Deinococcus proteolyticus type strain (MRP(T)).</title>
        <authorList>
            <person name="Copeland A."/>
            <person name="Zeytun A."/>
            <person name="Yassawong M."/>
            <person name="Nolan M."/>
            <person name="Lucas S."/>
            <person name="Hammon N."/>
            <person name="Deshpande S."/>
            <person name="Cheng J.F."/>
            <person name="Han C."/>
            <person name="Tapia R."/>
            <person name="Goodwin L.A."/>
            <person name="Pitluck S."/>
            <person name="Mavromatis K."/>
            <person name="Liolios K."/>
            <person name="Pagani I."/>
            <person name="Ivanova N."/>
            <person name="Mikhailova N."/>
            <person name="Pati A."/>
            <person name="Chen A."/>
            <person name="Palaniappan K."/>
            <person name="Land M."/>
            <person name="Hauser L."/>
            <person name="Jeffries C.D."/>
            <person name="Brambilla E.M."/>
            <person name="Rohde M."/>
            <person name="Sikorski J."/>
            <person name="Pukall R."/>
            <person name="Goker M."/>
            <person name="Detter J.C."/>
            <person name="Woyke T."/>
            <person name="Bristow J."/>
            <person name="Eisen J.A."/>
            <person name="Markowitz V."/>
            <person name="Hugenholtz P."/>
            <person name="Kyrpides N.C."/>
            <person name="Klenk H.P."/>
            <person name="Lapidus A."/>
        </authorList>
    </citation>
    <scope>NUCLEOTIDE SEQUENCE [LARGE SCALE GENOMIC DNA]</scope>
    <source>
        <strain evidence="2">ATCC 35074 / DSM 20540 / JCM 6276 / NBRC 101906 / NCIMB 13154 / VKM Ac-1939 / CCM 2703 / MRP</strain>
    </source>
</reference>
<organism evidence="1 2">
    <name type="scientific">Deinococcus proteolyticus (strain ATCC 35074 / DSM 20540 / JCM 6276 / NBRC 101906 / NCIMB 13154 / VKM Ac-1939 / CCM 2703 / MRP)</name>
    <dbReference type="NCBI Taxonomy" id="693977"/>
    <lineage>
        <taxon>Bacteria</taxon>
        <taxon>Thermotogati</taxon>
        <taxon>Deinococcota</taxon>
        <taxon>Deinococci</taxon>
        <taxon>Deinococcales</taxon>
        <taxon>Deinococcaceae</taxon>
        <taxon>Deinococcus</taxon>
    </lineage>
</organism>
<proteinExistence type="predicted"/>